<keyword evidence="9" id="KW-0460">Magnesium</keyword>
<comment type="catalytic activity">
    <reaction evidence="8">
        <text>RNA(n) + a ribonucleoside 5'-triphosphate = RNA(n+1) + diphosphate</text>
        <dbReference type="Rhea" id="RHEA:21248"/>
        <dbReference type="Rhea" id="RHEA-COMP:14527"/>
        <dbReference type="Rhea" id="RHEA-COMP:17342"/>
        <dbReference type="ChEBI" id="CHEBI:33019"/>
        <dbReference type="ChEBI" id="CHEBI:61557"/>
        <dbReference type="ChEBI" id="CHEBI:140395"/>
        <dbReference type="EC" id="2.7.7.48"/>
    </reaction>
</comment>
<sequence>MTTRQSRRQEQRPKGKAAAERLLKSSLLAALEKKFSSSVTEQLPWDLLGCLAQNLDIRSPIKTSLQEVVKKRDVLSYLSLPSRPKQLYGSAEEYFQEAIVLNLLKKYPFGTLEGVDPEASAMKTFYAAELQCRRTNRRLRYYRERYFRLAKNRIGVDTILHSARQLIAQLIGHSPKSNLEEIRSSMSHGPGGVLDTEDSTRTTFYYKVNADRYSVTPGCYPYAIAAILSDQRWRQMVWADHYNCSALSVPPVADSREAVIKRLDVFTYNKVVFVPKTAKTHRVIAAEPMMNMFCQKGVGRFFRTRLKRVGINLDSQVRNQHLAYLGSRQDIHRPSSRPCTLDLASASDTLAIELVRELLPPDWFDMLNDLRCPQGRLKGRLIFYEKFASMGNGFTFELETLIFWSLCVATAAYYQEDASKVSVYGDDIIVPANIALACIEVLDFCGFKTNKEKSFVFGPFRESCGKDYFEGFPVRPFYLKEAVQDARSAIYVANSIACLRNQDGNSFDDTRDLSAYKTVIRHIPKIIREHLLGPRVEALDSHIFCSFDTASRSRLVKWNRDYHCYEFPAYAFVAEDFRGRLAPRYLQFIHASAGFSNFEIFHPKLLKAGVAYNLDFKVDERLTASKYLLSGWSFVHRSIQKVSNGTSASTVTRRGRVRPTLNVLLTERWDPTVTAFDVAVMSG</sequence>
<keyword evidence="5" id="KW-0547">Nucleotide-binding</keyword>
<dbReference type="EC" id="2.7.7.48" evidence="1"/>
<organism evidence="11">
    <name type="scientific">Leviviridae sp</name>
    <dbReference type="NCBI Taxonomy" id="2027243"/>
    <lineage>
        <taxon>Viruses</taxon>
        <taxon>Riboviria</taxon>
        <taxon>Orthornavirae</taxon>
        <taxon>Lenarviricota</taxon>
        <taxon>Leviviricetes</taxon>
        <taxon>Norzivirales</taxon>
        <taxon>Fiersviridae</taxon>
    </lineage>
</organism>
<protein>
    <recommendedName>
        <fullName evidence="1">RNA-directed RNA polymerase</fullName>
        <ecNumber evidence="1">2.7.7.48</ecNumber>
    </recommendedName>
    <alternativeName>
        <fullName evidence="7">RNA replicase beta chain</fullName>
    </alternativeName>
</protein>
<dbReference type="GO" id="GO:0046872">
    <property type="term" value="F:metal ion binding"/>
    <property type="evidence" value="ECO:0007669"/>
    <property type="project" value="UniProtKB-KW"/>
</dbReference>
<evidence type="ECO:0000256" key="7">
    <source>
        <dbReference type="ARBA" id="ARBA00030248"/>
    </source>
</evidence>
<feature type="domain" description="RdRp catalytic" evidence="10">
    <location>
        <begin position="327"/>
        <end position="458"/>
    </location>
</feature>
<keyword evidence="6" id="KW-0693">Viral RNA replication</keyword>
<comment type="cofactor">
    <cofactor evidence="9">
        <name>Mg(2+)</name>
        <dbReference type="ChEBI" id="CHEBI:18420"/>
    </cofactor>
    <text evidence="9">Binds 2 Mg(2+) per subunit.</text>
</comment>
<keyword evidence="2 11" id="KW-0696">RNA-directed RNA polymerase</keyword>
<dbReference type="InterPro" id="IPR007096">
    <property type="entry name" value="RNA-dir_Rpol_cat_phage"/>
</dbReference>
<evidence type="ECO:0000256" key="4">
    <source>
        <dbReference type="ARBA" id="ARBA00022695"/>
    </source>
</evidence>
<evidence type="ECO:0000313" key="11">
    <source>
        <dbReference type="EMBL" id="QDH88362.1"/>
    </source>
</evidence>
<feature type="binding site" evidence="9">
    <location>
        <position position="427"/>
    </location>
    <ligand>
        <name>Mg(2+)</name>
        <dbReference type="ChEBI" id="CHEBI:18420"/>
        <label>2</label>
    </ligand>
</feature>
<feature type="binding site" evidence="9">
    <location>
        <position position="426"/>
    </location>
    <ligand>
        <name>Mg(2+)</name>
        <dbReference type="ChEBI" id="CHEBI:18420"/>
        <label>2</label>
    </ligand>
</feature>
<evidence type="ECO:0000256" key="9">
    <source>
        <dbReference type="PIRSR" id="PIRSR605093-1"/>
    </source>
</evidence>
<evidence type="ECO:0000256" key="3">
    <source>
        <dbReference type="ARBA" id="ARBA00022679"/>
    </source>
</evidence>
<evidence type="ECO:0000256" key="5">
    <source>
        <dbReference type="ARBA" id="ARBA00022741"/>
    </source>
</evidence>
<dbReference type="Pfam" id="PF03431">
    <property type="entry name" value="RNA_replicase_B"/>
    <property type="match status" value="1"/>
</dbReference>
<keyword evidence="3" id="KW-0808">Transferase</keyword>
<name>A0A514D415_9VIRU</name>
<reference evidence="11" key="1">
    <citation type="submission" date="2019-05" db="EMBL/GenBank/DDBJ databases">
        <title>Metatranscriptomic reconstruction reveals RNA viruses with the potential to shape carbon cycling in soil.</title>
        <authorList>
            <person name="Starr E.P."/>
            <person name="Nuccio E."/>
            <person name="Pett-Ridge J."/>
            <person name="Banfield J.F."/>
            <person name="Firestone M.K."/>
        </authorList>
    </citation>
    <scope>NUCLEOTIDE SEQUENCE</scope>
    <source>
        <strain evidence="11">H4_Bulk_Litter_24_scaffold_234</strain>
    </source>
</reference>
<keyword evidence="9" id="KW-0479">Metal-binding</keyword>
<dbReference type="InterPro" id="IPR043502">
    <property type="entry name" value="DNA/RNA_pol_sf"/>
</dbReference>
<evidence type="ECO:0000256" key="1">
    <source>
        <dbReference type="ARBA" id="ARBA00012494"/>
    </source>
</evidence>
<dbReference type="SUPFAM" id="SSF56672">
    <property type="entry name" value="DNA/RNA polymerases"/>
    <property type="match status" value="1"/>
</dbReference>
<feature type="binding site" evidence="9">
    <location>
        <position position="342"/>
    </location>
    <ligand>
        <name>Mg(2+)</name>
        <dbReference type="ChEBI" id="CHEBI:18420"/>
        <label>2</label>
    </ligand>
</feature>
<dbReference type="EMBL" id="MN034037">
    <property type="protein sequence ID" value="QDH88362.1"/>
    <property type="molecule type" value="Genomic_RNA"/>
</dbReference>
<keyword evidence="4" id="KW-0548">Nucleotidyltransferase</keyword>
<evidence type="ECO:0000256" key="8">
    <source>
        <dbReference type="ARBA" id="ARBA00048744"/>
    </source>
</evidence>
<dbReference type="GO" id="GO:0003968">
    <property type="term" value="F:RNA-directed RNA polymerase activity"/>
    <property type="evidence" value="ECO:0007669"/>
    <property type="project" value="UniProtKB-KW"/>
</dbReference>
<evidence type="ECO:0000256" key="2">
    <source>
        <dbReference type="ARBA" id="ARBA00022484"/>
    </source>
</evidence>
<dbReference type="InterPro" id="IPR005093">
    <property type="entry name" value="RNArep_beta"/>
</dbReference>
<dbReference type="PROSITE" id="PS50522">
    <property type="entry name" value="RDRP_PHAGE"/>
    <property type="match status" value="1"/>
</dbReference>
<dbReference type="GO" id="GO:0000166">
    <property type="term" value="F:nucleotide binding"/>
    <property type="evidence" value="ECO:0007669"/>
    <property type="project" value="UniProtKB-KW"/>
</dbReference>
<gene>
    <name evidence="11" type="ORF">H4BulkLitter24234_000003</name>
</gene>
<proteinExistence type="predicted"/>
<dbReference type="GO" id="GO:0039694">
    <property type="term" value="P:viral RNA genome replication"/>
    <property type="evidence" value="ECO:0007669"/>
    <property type="project" value="InterPro"/>
</dbReference>
<accession>A0A514D415</accession>
<evidence type="ECO:0000259" key="10">
    <source>
        <dbReference type="PROSITE" id="PS50522"/>
    </source>
</evidence>
<evidence type="ECO:0000256" key="6">
    <source>
        <dbReference type="ARBA" id="ARBA00022953"/>
    </source>
</evidence>